<dbReference type="Gene3D" id="3.20.20.100">
    <property type="entry name" value="NADP-dependent oxidoreductase domain"/>
    <property type="match status" value="1"/>
</dbReference>
<dbReference type="PANTHER" id="PTHR42686">
    <property type="entry name" value="GH17980P-RELATED"/>
    <property type="match status" value="1"/>
</dbReference>
<dbReference type="InterPro" id="IPR023210">
    <property type="entry name" value="NADP_OxRdtase_dom"/>
</dbReference>
<feature type="non-terminal residue" evidence="2">
    <location>
        <position position="251"/>
    </location>
</feature>
<dbReference type="EMBL" id="UINC01069680">
    <property type="protein sequence ID" value="SVC03240.1"/>
    <property type="molecule type" value="Genomic_DNA"/>
</dbReference>
<feature type="domain" description="NADP-dependent oxidoreductase" evidence="1">
    <location>
        <begin position="20"/>
        <end position="245"/>
    </location>
</feature>
<proteinExistence type="predicted"/>
<dbReference type="SUPFAM" id="SSF51430">
    <property type="entry name" value="NAD(P)-linked oxidoreductase"/>
    <property type="match status" value="1"/>
</dbReference>
<organism evidence="2">
    <name type="scientific">marine metagenome</name>
    <dbReference type="NCBI Taxonomy" id="408172"/>
    <lineage>
        <taxon>unclassified sequences</taxon>
        <taxon>metagenomes</taxon>
        <taxon>ecological metagenomes</taxon>
    </lineage>
</organism>
<evidence type="ECO:0000259" key="1">
    <source>
        <dbReference type="Pfam" id="PF00248"/>
    </source>
</evidence>
<protein>
    <recommendedName>
        <fullName evidence="1">NADP-dependent oxidoreductase domain-containing protein</fullName>
    </recommendedName>
</protein>
<dbReference type="AlphaFoldDB" id="A0A382IU74"/>
<dbReference type="GO" id="GO:0005829">
    <property type="term" value="C:cytosol"/>
    <property type="evidence" value="ECO:0007669"/>
    <property type="project" value="TreeGrafter"/>
</dbReference>
<name>A0A382IU74_9ZZZZ</name>
<dbReference type="InterPro" id="IPR036812">
    <property type="entry name" value="NAD(P)_OxRdtase_dom_sf"/>
</dbReference>
<dbReference type="PANTHER" id="PTHR42686:SF1">
    <property type="entry name" value="GH17980P-RELATED"/>
    <property type="match status" value="1"/>
</dbReference>
<evidence type="ECO:0000313" key="2">
    <source>
        <dbReference type="EMBL" id="SVC03240.1"/>
    </source>
</evidence>
<dbReference type="InterPro" id="IPR020471">
    <property type="entry name" value="AKR"/>
</dbReference>
<reference evidence="2" key="1">
    <citation type="submission" date="2018-05" db="EMBL/GenBank/DDBJ databases">
        <authorList>
            <person name="Lanie J.A."/>
            <person name="Ng W.-L."/>
            <person name="Kazmierczak K.M."/>
            <person name="Andrzejewski T.M."/>
            <person name="Davidsen T.M."/>
            <person name="Wayne K.J."/>
            <person name="Tettelin H."/>
            <person name="Glass J.I."/>
            <person name="Rusch D."/>
            <person name="Podicherti R."/>
            <person name="Tsui H.-C.T."/>
            <person name="Winkler M.E."/>
        </authorList>
    </citation>
    <scope>NUCLEOTIDE SEQUENCE</scope>
</reference>
<dbReference type="Pfam" id="PF00248">
    <property type="entry name" value="Aldo_ket_red"/>
    <property type="match status" value="1"/>
</dbReference>
<dbReference type="GO" id="GO:0016491">
    <property type="term" value="F:oxidoreductase activity"/>
    <property type="evidence" value="ECO:0007669"/>
    <property type="project" value="InterPro"/>
</dbReference>
<gene>
    <name evidence="2" type="ORF">METZ01_LOCUS256094</name>
</gene>
<sequence length="251" mass="28030">MKAPSRRRLGNTDVEVTEFGFGGAPLGDLFVAVTEPQAQETLAAAWQGGIRYYDTAPFYGHGKSEHRIGHFLRQQPRDEFVLSTKIGRVLTAPRDPASFDGGVWVGALPFDFYYDYSYDGVMRSWEDSLQRLGLPSVDLLLIHDLDAFFWDPDQRLSAYEQQLRASGWRALEELKRDGRIRAIGAGINRSTAIPRLLDLVDLDFFIVAMPYTLLDQGVLDDEFPRCQERDVGIVIGSPFASGILVTGPVEG</sequence>
<accession>A0A382IU74</accession>